<dbReference type="EMBL" id="RBDY01000011">
    <property type="protein sequence ID" value="RKN21553.1"/>
    <property type="molecule type" value="Genomic_DNA"/>
</dbReference>
<comment type="caution">
    <text evidence="5">The sequence shown here is derived from an EMBL/GenBank/DDBJ whole genome shotgun (WGS) entry which is preliminary data.</text>
</comment>
<dbReference type="PANTHER" id="PTHR24305">
    <property type="entry name" value="CYTOCHROME P450"/>
    <property type="match status" value="1"/>
</dbReference>
<dbReference type="SUPFAM" id="SSF48264">
    <property type="entry name" value="Cytochrome P450"/>
    <property type="match status" value="1"/>
</dbReference>
<dbReference type="EMBL" id="RBDX01000011">
    <property type="protein sequence ID" value="RKN08412.1"/>
    <property type="molecule type" value="Genomic_DNA"/>
</dbReference>
<dbReference type="OrthoDB" id="4746309at2"/>
<keyword evidence="3 4" id="KW-0479">Metal-binding</keyword>
<dbReference type="Proteomes" id="UP000275024">
    <property type="component" value="Unassembled WGS sequence"/>
</dbReference>
<dbReference type="GO" id="GO:0004497">
    <property type="term" value="F:monooxygenase activity"/>
    <property type="evidence" value="ECO:0007669"/>
    <property type="project" value="UniProtKB-KW"/>
</dbReference>
<dbReference type="PRINTS" id="PR00385">
    <property type="entry name" value="P450"/>
</dbReference>
<keyword evidence="7" id="KW-1185">Reference proteome</keyword>
<dbReference type="InterPro" id="IPR017972">
    <property type="entry name" value="Cyt_P450_CS"/>
</dbReference>
<dbReference type="GO" id="GO:0005506">
    <property type="term" value="F:iron ion binding"/>
    <property type="evidence" value="ECO:0007669"/>
    <property type="project" value="InterPro"/>
</dbReference>
<proteinExistence type="inferred from homology"/>
<evidence type="ECO:0000313" key="8">
    <source>
        <dbReference type="Proteomes" id="UP000275024"/>
    </source>
</evidence>
<organism evidence="5 8">
    <name type="scientific">Streptomyces radicis</name>
    <dbReference type="NCBI Taxonomy" id="1750517"/>
    <lineage>
        <taxon>Bacteria</taxon>
        <taxon>Bacillati</taxon>
        <taxon>Actinomycetota</taxon>
        <taxon>Actinomycetes</taxon>
        <taxon>Kitasatosporales</taxon>
        <taxon>Streptomycetaceae</taxon>
        <taxon>Streptomyces</taxon>
    </lineage>
</organism>
<dbReference type="AlphaFoldDB" id="A0A3A9W6S8"/>
<keyword evidence="4" id="KW-0503">Monooxygenase</keyword>
<comment type="similarity">
    <text evidence="2 4">Belongs to the cytochrome P450 family.</text>
</comment>
<name>A0A3A9W6S8_9ACTN</name>
<evidence type="ECO:0000256" key="3">
    <source>
        <dbReference type="PIRSR" id="PIRSR602401-1"/>
    </source>
</evidence>
<keyword evidence="4" id="KW-0560">Oxidoreductase</keyword>
<evidence type="ECO:0000313" key="6">
    <source>
        <dbReference type="EMBL" id="RKN21553.1"/>
    </source>
</evidence>
<keyword evidence="3 4" id="KW-0408">Iron</keyword>
<accession>A0A3A9W6S8</accession>
<reference evidence="7 8" key="1">
    <citation type="submission" date="2018-09" db="EMBL/GenBank/DDBJ databases">
        <title>Streptomyces sp. nov. DS1-2, an endophytic actinomycete isolated from roots of Dendrobium scabrilingue.</title>
        <authorList>
            <person name="Kuncharoen N."/>
            <person name="Kudo T."/>
            <person name="Ohkuma M."/>
            <person name="Yuki M."/>
            <person name="Tanasupawat S."/>
        </authorList>
    </citation>
    <scope>NUCLEOTIDE SEQUENCE [LARGE SCALE GENOMIC DNA]</scope>
    <source>
        <strain evidence="5 8">AZ1-7</strain>
        <strain evidence="6 7">DS1-2</strain>
    </source>
</reference>
<protein>
    <submittedName>
        <fullName evidence="5">Cytochrome P450</fullName>
    </submittedName>
</protein>
<evidence type="ECO:0000256" key="2">
    <source>
        <dbReference type="ARBA" id="ARBA00010617"/>
    </source>
</evidence>
<evidence type="ECO:0000313" key="5">
    <source>
        <dbReference type="EMBL" id="RKN08412.1"/>
    </source>
</evidence>
<dbReference type="InterPro" id="IPR050121">
    <property type="entry name" value="Cytochrome_P450_monoxygenase"/>
</dbReference>
<dbReference type="RefSeq" id="WP_120697871.1">
    <property type="nucleotide sequence ID" value="NZ_RBDX01000011.1"/>
</dbReference>
<dbReference type="CDD" id="cd11049">
    <property type="entry name" value="CYP170A1-like"/>
    <property type="match status" value="1"/>
</dbReference>
<dbReference type="Pfam" id="PF00067">
    <property type="entry name" value="p450"/>
    <property type="match status" value="1"/>
</dbReference>
<dbReference type="InterPro" id="IPR002401">
    <property type="entry name" value="Cyt_P450_E_grp-I"/>
</dbReference>
<keyword evidence="3 4" id="KW-0349">Heme</keyword>
<comment type="cofactor">
    <cofactor evidence="1 3">
        <name>heme</name>
        <dbReference type="ChEBI" id="CHEBI:30413"/>
    </cofactor>
</comment>
<dbReference type="InterPro" id="IPR001128">
    <property type="entry name" value="Cyt_P450"/>
</dbReference>
<feature type="binding site" description="axial binding residue" evidence="3">
    <location>
        <position position="390"/>
    </location>
    <ligand>
        <name>heme</name>
        <dbReference type="ChEBI" id="CHEBI:30413"/>
    </ligand>
    <ligandPart>
        <name>Fe</name>
        <dbReference type="ChEBI" id="CHEBI:18248"/>
    </ligandPart>
</feature>
<dbReference type="InterPro" id="IPR036396">
    <property type="entry name" value="Cyt_P450_sf"/>
</dbReference>
<gene>
    <name evidence="6" type="ORF">D7318_16420</name>
    <name evidence="5" type="ORF">D7319_16020</name>
</gene>
<dbReference type="PRINTS" id="PR00463">
    <property type="entry name" value="EP450I"/>
</dbReference>
<dbReference type="PANTHER" id="PTHR24305:SF166">
    <property type="entry name" value="CYTOCHROME P450 12A4, MITOCHONDRIAL-RELATED"/>
    <property type="match status" value="1"/>
</dbReference>
<dbReference type="Gene3D" id="1.10.630.10">
    <property type="entry name" value="Cytochrome P450"/>
    <property type="match status" value="1"/>
</dbReference>
<dbReference type="Proteomes" id="UP000268652">
    <property type="component" value="Unassembled WGS sequence"/>
</dbReference>
<evidence type="ECO:0000313" key="7">
    <source>
        <dbReference type="Proteomes" id="UP000268652"/>
    </source>
</evidence>
<dbReference type="GO" id="GO:0020037">
    <property type="term" value="F:heme binding"/>
    <property type="evidence" value="ECO:0007669"/>
    <property type="project" value="InterPro"/>
</dbReference>
<sequence>MTTAATIPLAGDAVPILGHALPLLRDPLAFLSSLPDHGDLVRLRLGPLSMVMVCDPVLTRHVLRDDRTFDMGGPIMDRARELADGVGTCPRERHRRQRRLCQPAFHRSRMPAYGSVMAASCAEVAASWRDGQEIDITDEMGALILRIVATTMFSSASPDLTRSIADDFKAISGPVFWRIVMPPRFRGLPTPGNRRYRRAHARLRRTVAGMVEAHRAAGTDRGDLLSSLLAAQDPDSEGERRALTDDEVTNQVINFFTGADATGPAMAWALCLVAAHPDIERRLADEVDEVLDGGPPSWEHLPRLQLAERVMTEALRLYTPTWFGSRVVTEDTDLGGFRLPAGTMIGWSPYVIHRLPQLYKDPERFDPDRWLDADVGHEAYFPFGGGARKCIGSRFALSTAVLTLAAITARWRLRPVDGGPPRPVAKVLLAPHGTRMRAVAR</sequence>
<dbReference type="GO" id="GO:0016705">
    <property type="term" value="F:oxidoreductase activity, acting on paired donors, with incorporation or reduction of molecular oxygen"/>
    <property type="evidence" value="ECO:0007669"/>
    <property type="project" value="InterPro"/>
</dbReference>
<dbReference type="PROSITE" id="PS00086">
    <property type="entry name" value="CYTOCHROME_P450"/>
    <property type="match status" value="1"/>
</dbReference>
<evidence type="ECO:0000256" key="4">
    <source>
        <dbReference type="RuleBase" id="RU000461"/>
    </source>
</evidence>
<evidence type="ECO:0000256" key="1">
    <source>
        <dbReference type="ARBA" id="ARBA00001971"/>
    </source>
</evidence>